<protein>
    <recommendedName>
        <fullName evidence="4">WD repeat-containing protein WRAP73</fullName>
    </recommendedName>
</protein>
<evidence type="ECO:0000313" key="2">
    <source>
        <dbReference type="EMBL" id="DAD18409.1"/>
    </source>
</evidence>
<evidence type="ECO:0000313" key="3">
    <source>
        <dbReference type="Proteomes" id="UP000607653"/>
    </source>
</evidence>
<organism evidence="2 3">
    <name type="scientific">Nelumbo nucifera</name>
    <name type="common">Sacred lotus</name>
    <dbReference type="NCBI Taxonomy" id="4432"/>
    <lineage>
        <taxon>Eukaryota</taxon>
        <taxon>Viridiplantae</taxon>
        <taxon>Streptophyta</taxon>
        <taxon>Embryophyta</taxon>
        <taxon>Tracheophyta</taxon>
        <taxon>Spermatophyta</taxon>
        <taxon>Magnoliopsida</taxon>
        <taxon>Proteales</taxon>
        <taxon>Nelumbonaceae</taxon>
        <taxon>Nelumbo</taxon>
    </lineage>
</organism>
<dbReference type="EMBL" id="DUZY01000001">
    <property type="protein sequence ID" value="DAD18409.1"/>
    <property type="molecule type" value="Genomic_DNA"/>
</dbReference>
<dbReference type="PANTHER" id="PTHR16220">
    <property type="entry name" value="WD REPEAT PROTEIN 8-RELATED"/>
    <property type="match status" value="1"/>
</dbReference>
<keyword evidence="3" id="KW-1185">Reference proteome</keyword>
<dbReference type="InterPro" id="IPR015943">
    <property type="entry name" value="WD40/YVTN_repeat-like_dom_sf"/>
</dbReference>
<dbReference type="PANTHER" id="PTHR16220:SF0">
    <property type="entry name" value="WD REPEAT-CONTAINING PROTEIN WRAP73"/>
    <property type="match status" value="1"/>
</dbReference>
<evidence type="ECO:0000256" key="1">
    <source>
        <dbReference type="SAM" id="Phobius"/>
    </source>
</evidence>
<accession>A0A822XH98</accession>
<dbReference type="SUPFAM" id="SSF82171">
    <property type="entry name" value="DPP6 N-terminal domain-like"/>
    <property type="match status" value="1"/>
</dbReference>
<dbReference type="Proteomes" id="UP000607653">
    <property type="component" value="Unassembled WGS sequence"/>
</dbReference>
<comment type="caution">
    <text evidence="2">The sequence shown here is derived from an EMBL/GenBank/DDBJ whole genome shotgun (WGS) entry which is preliminary data.</text>
</comment>
<sequence length="200" mass="22973">MRKMIFVSMDSFLASISVLFEGLTSYFVSIFLLLIQVVQLFSCLDKISYIEWALDSEYILCGLYKRPMIQAWSLTQPEWTCKIDEGHAGIAYARWSPDSRHILTTSDFQLRLTVWSLVNTACIHVQWPKHASKGVSFTQDGKFAAICTRRDCKDYINLLSCQTWEMMGVFAVDTLDLADIQWSPDDSAIVIWDSPLEYKV</sequence>
<keyword evidence="1" id="KW-0472">Membrane</keyword>
<gene>
    <name evidence="2" type="ORF">HUJ06_019872</name>
</gene>
<feature type="transmembrane region" description="Helical" evidence="1">
    <location>
        <begin position="12"/>
        <end position="35"/>
    </location>
</feature>
<name>A0A822XH98_NELNU</name>
<keyword evidence="1" id="KW-0812">Transmembrane</keyword>
<keyword evidence="1" id="KW-1133">Transmembrane helix</keyword>
<dbReference type="InterPro" id="IPR052778">
    <property type="entry name" value="Centrosome-WD_assoc"/>
</dbReference>
<proteinExistence type="predicted"/>
<evidence type="ECO:0008006" key="4">
    <source>
        <dbReference type="Google" id="ProtNLM"/>
    </source>
</evidence>
<reference evidence="2 3" key="1">
    <citation type="journal article" date="2020" name="Mol. Biol. Evol.">
        <title>Distinct Expression and Methylation Patterns for Genes with Different Fates following a Single Whole-Genome Duplication in Flowering Plants.</title>
        <authorList>
            <person name="Shi T."/>
            <person name="Rahmani R.S."/>
            <person name="Gugger P.F."/>
            <person name="Wang M."/>
            <person name="Li H."/>
            <person name="Zhang Y."/>
            <person name="Li Z."/>
            <person name="Wang Q."/>
            <person name="Van de Peer Y."/>
            <person name="Marchal K."/>
            <person name="Chen J."/>
        </authorList>
    </citation>
    <scope>NUCLEOTIDE SEQUENCE [LARGE SCALE GENOMIC DNA]</scope>
    <source>
        <tissue evidence="2">Leaf</tissue>
    </source>
</reference>
<dbReference type="Gene3D" id="2.130.10.10">
    <property type="entry name" value="YVTN repeat-like/Quinoprotein amine dehydrogenase"/>
    <property type="match status" value="1"/>
</dbReference>
<dbReference type="AlphaFoldDB" id="A0A822XH98"/>